<reference evidence="9" key="1">
    <citation type="journal article" date="2019" name="ISME J.">
        <title>Evolution in action: habitat transition from sediment to the pelagial leads to genome streamlining in Methylophilaceae.</title>
        <authorList>
            <person name="Salcher M."/>
            <person name="Schaefle D."/>
            <person name="Kaspar M."/>
            <person name="Neuenschwander S.M."/>
            <person name="Ghai R."/>
        </authorList>
    </citation>
    <scope>NUCLEOTIDE SEQUENCE [LARGE SCALE GENOMIC DNA]</scope>
    <source>
        <strain evidence="9">MMS-M-51</strain>
    </source>
</reference>
<dbReference type="OrthoDB" id="9807740at2"/>
<evidence type="ECO:0000256" key="5">
    <source>
        <dbReference type="ARBA" id="ARBA00022801"/>
    </source>
</evidence>
<comment type="subcellular location">
    <subcellularLocation>
        <location evidence="7">Cytoplasm</location>
    </subcellularLocation>
</comment>
<dbReference type="RefSeq" id="WP_140004065.1">
    <property type="nucleotide sequence ID" value="NZ_CP040946.1"/>
</dbReference>
<keyword evidence="4 7" id="KW-0255">Endonuclease</keyword>
<evidence type="ECO:0000256" key="6">
    <source>
        <dbReference type="ARBA" id="ARBA00022833"/>
    </source>
</evidence>
<dbReference type="GO" id="GO:0004521">
    <property type="term" value="F:RNA endonuclease activity"/>
    <property type="evidence" value="ECO:0007669"/>
    <property type="project" value="UniProtKB-UniRule"/>
</dbReference>
<dbReference type="EC" id="3.1.-.-" evidence="7"/>
<dbReference type="InterPro" id="IPR023091">
    <property type="entry name" value="MetalPrtase_cat_dom_sf_prd"/>
</dbReference>
<comment type="function">
    <text evidence="7">Single strand-specific metallo-endoribonuclease involved in late-stage 70S ribosome quality control and in maturation of the 3' terminus of the 16S rRNA.</text>
</comment>
<dbReference type="GO" id="GO:0008270">
    <property type="term" value="F:zinc ion binding"/>
    <property type="evidence" value="ECO:0007669"/>
    <property type="project" value="UniProtKB-UniRule"/>
</dbReference>
<keyword evidence="5 7" id="KW-0378">Hydrolase</keyword>
<dbReference type="EMBL" id="CP040946">
    <property type="protein sequence ID" value="QDC44735.1"/>
    <property type="molecule type" value="Genomic_DNA"/>
</dbReference>
<dbReference type="GO" id="GO:0006364">
    <property type="term" value="P:rRNA processing"/>
    <property type="evidence" value="ECO:0007669"/>
    <property type="project" value="UniProtKB-UniRule"/>
</dbReference>
<feature type="binding site" evidence="7">
    <location>
        <position position="116"/>
    </location>
    <ligand>
        <name>Zn(2+)</name>
        <dbReference type="ChEBI" id="CHEBI:29105"/>
        <note>catalytic</note>
    </ligand>
</feature>
<dbReference type="AlphaFoldDB" id="A0A5B8CV02"/>
<name>A0A5B8CV02_9PROT</name>
<evidence type="ECO:0000313" key="9">
    <source>
        <dbReference type="Proteomes" id="UP000311008"/>
    </source>
</evidence>
<dbReference type="Proteomes" id="UP000311008">
    <property type="component" value="Chromosome"/>
</dbReference>
<evidence type="ECO:0000256" key="4">
    <source>
        <dbReference type="ARBA" id="ARBA00022759"/>
    </source>
</evidence>
<proteinExistence type="inferred from homology"/>
<dbReference type="HAMAP" id="MF_00009">
    <property type="entry name" value="Endoribonucl_YbeY"/>
    <property type="match status" value="1"/>
</dbReference>
<dbReference type="KEGG" id="mmec:FIU01_09500"/>
<sequence>MPALDFSLQIASNSADLPSNAQFKRWVRAALRVDTSVTIRIVDEAEGRQLNADYRGKDYATNVLTFPLTEVPVLMGDIVICAPVVAAESVAQHKPLLAHYAHMTVHGVLHLHGYDHEVDAQAELMEAMEVAILHRLGFANPYAESSLT</sequence>
<dbReference type="SUPFAM" id="SSF55486">
    <property type="entry name" value="Metalloproteases ('zincins'), catalytic domain"/>
    <property type="match status" value="1"/>
</dbReference>
<keyword evidence="9" id="KW-1185">Reference proteome</keyword>
<dbReference type="InterPro" id="IPR002036">
    <property type="entry name" value="YbeY"/>
</dbReference>
<evidence type="ECO:0000256" key="1">
    <source>
        <dbReference type="ARBA" id="ARBA00010875"/>
    </source>
</evidence>
<keyword evidence="2 7" id="KW-0540">Nuclease</keyword>
<keyword evidence="7" id="KW-0698">rRNA processing</keyword>
<dbReference type="NCBIfam" id="TIGR00043">
    <property type="entry name" value="rRNA maturation RNase YbeY"/>
    <property type="match status" value="1"/>
</dbReference>
<keyword evidence="6 7" id="KW-0862">Zinc</keyword>
<dbReference type="Gene3D" id="3.40.390.30">
    <property type="entry name" value="Metalloproteases ('zincins'), catalytic domain"/>
    <property type="match status" value="1"/>
</dbReference>
<keyword evidence="7" id="KW-0963">Cytoplasm</keyword>
<dbReference type="PANTHER" id="PTHR46986">
    <property type="entry name" value="ENDORIBONUCLEASE YBEY, CHLOROPLASTIC"/>
    <property type="match status" value="1"/>
</dbReference>
<evidence type="ECO:0000256" key="2">
    <source>
        <dbReference type="ARBA" id="ARBA00022722"/>
    </source>
</evidence>
<evidence type="ECO:0000313" key="8">
    <source>
        <dbReference type="EMBL" id="QDC44735.1"/>
    </source>
</evidence>
<organism evidence="8 9">
    <name type="scientific">Methylophilus medardicus</name>
    <dbReference type="NCBI Taxonomy" id="2588534"/>
    <lineage>
        <taxon>Bacteria</taxon>
        <taxon>Pseudomonadati</taxon>
        <taxon>Pseudomonadota</taxon>
        <taxon>Betaproteobacteria</taxon>
        <taxon>Nitrosomonadales</taxon>
        <taxon>Methylophilaceae</taxon>
        <taxon>Methylophilus</taxon>
    </lineage>
</organism>
<dbReference type="Pfam" id="PF02130">
    <property type="entry name" value="YbeY"/>
    <property type="match status" value="1"/>
</dbReference>
<dbReference type="PANTHER" id="PTHR46986:SF1">
    <property type="entry name" value="ENDORIBONUCLEASE YBEY, CHLOROPLASTIC"/>
    <property type="match status" value="1"/>
</dbReference>
<protein>
    <recommendedName>
        <fullName evidence="7">Endoribonuclease YbeY</fullName>
        <ecNumber evidence="7">3.1.-.-</ecNumber>
    </recommendedName>
</protein>
<comment type="cofactor">
    <cofactor evidence="7">
        <name>Zn(2+)</name>
        <dbReference type="ChEBI" id="CHEBI:29105"/>
    </cofactor>
    <text evidence="7">Binds 1 zinc ion.</text>
</comment>
<dbReference type="GO" id="GO:0005737">
    <property type="term" value="C:cytoplasm"/>
    <property type="evidence" value="ECO:0007669"/>
    <property type="project" value="UniProtKB-SubCell"/>
</dbReference>
<keyword evidence="3 7" id="KW-0479">Metal-binding</keyword>
<evidence type="ECO:0000256" key="3">
    <source>
        <dbReference type="ARBA" id="ARBA00022723"/>
    </source>
</evidence>
<dbReference type="GO" id="GO:0004222">
    <property type="term" value="F:metalloendopeptidase activity"/>
    <property type="evidence" value="ECO:0007669"/>
    <property type="project" value="InterPro"/>
</dbReference>
<feature type="binding site" evidence="7">
    <location>
        <position position="106"/>
    </location>
    <ligand>
        <name>Zn(2+)</name>
        <dbReference type="ChEBI" id="CHEBI:29105"/>
        <note>catalytic</note>
    </ligand>
</feature>
<accession>A0A5B8CV02</accession>
<evidence type="ECO:0000256" key="7">
    <source>
        <dbReference type="HAMAP-Rule" id="MF_00009"/>
    </source>
</evidence>
<gene>
    <name evidence="7 8" type="primary">ybeY</name>
    <name evidence="8" type="ORF">FIU01_09500</name>
</gene>
<feature type="binding site" evidence="7">
    <location>
        <position position="110"/>
    </location>
    <ligand>
        <name>Zn(2+)</name>
        <dbReference type="ChEBI" id="CHEBI:29105"/>
        <note>catalytic</note>
    </ligand>
</feature>
<comment type="similarity">
    <text evidence="1 7">Belongs to the endoribonuclease YbeY family.</text>
</comment>
<keyword evidence="7" id="KW-0690">Ribosome biogenesis</keyword>